<name>A0AB33IVP8_9BACT</name>
<proteinExistence type="predicted"/>
<gene>
    <name evidence="1" type="ORF">GTC17254_12560</name>
</gene>
<sequence>MITTNIGKIFLKAYNEKYDKDYSARDFFDEILYPLVFDGTKYLQWVQNSPFVQMKGKQKVENLTKEERLKKLAEFHAKVEEGYTDASVALGYAASEEKEFATTSGQVTNMKLVISHEDIYLSWIGACLGLGVKGGFYILFTESSLLLDVFEGWKYYRCVVDTNEMLKGNQLVSAWNAQWLAHRYSKHYRSNKELANFDPFTTKDGEMGIEPISWTRLLISICQNFTRVQMMGYVYSLGKTNTTIGFIPFFLYQIRRPYEFYQKLFAMADEAEELWGTAFGFGRACQQGCIGVRAMEPRGLKDYIEGKKMPKYKNDRLQNVLFNTYLSWLIAMLNNEELWVKAQNFAEVLQQYSADESKGKTGKSRKVEEVMKASYKKAFMEALVEIVKEVKDTSAITEIASLVNKMPTDNVPYFLTLVKFHYAKINNTK</sequence>
<evidence type="ECO:0008006" key="2">
    <source>
        <dbReference type="Google" id="ProtNLM"/>
    </source>
</evidence>
<accession>A0AB33IVP8</accession>
<dbReference type="AlphaFoldDB" id="A0AB33IVP8"/>
<protein>
    <recommendedName>
        <fullName evidence="2">DUF935 family protein</fullName>
    </recommendedName>
</protein>
<dbReference type="EMBL" id="AP035786">
    <property type="protein sequence ID" value="BFO73659.1"/>
    <property type="molecule type" value="Genomic_DNA"/>
</dbReference>
<organism evidence="1">
    <name type="scientific">Prevotella sp. GTC17254</name>
    <dbReference type="NCBI Taxonomy" id="3236794"/>
    <lineage>
        <taxon>Bacteria</taxon>
        <taxon>Pseudomonadati</taxon>
        <taxon>Bacteroidota</taxon>
        <taxon>Bacteroidia</taxon>
        <taxon>Bacteroidales</taxon>
        <taxon>Prevotellaceae</taxon>
        <taxon>Prevotella</taxon>
    </lineage>
</organism>
<reference evidence="1" key="1">
    <citation type="submission" date="2024-07" db="EMBL/GenBank/DDBJ databases">
        <title>Complete genome sequence of Prevotella sp. YM-2024 GTC17254.</title>
        <authorList>
            <person name="Hayashi M."/>
            <person name="Muto Y."/>
            <person name="Tanaka K."/>
            <person name="Niwa H."/>
        </authorList>
    </citation>
    <scope>NUCLEOTIDE SEQUENCE</scope>
    <source>
        <strain evidence="1">GTC17254</strain>
    </source>
</reference>
<evidence type="ECO:0000313" key="1">
    <source>
        <dbReference type="EMBL" id="BFO73659.1"/>
    </source>
</evidence>